<sequence>MGGHPDRFIPTEAGQVEVVMERQKNRSLEVPEPGPDPGPQGGLRELVLKWFTETQAAGLMQDGQFPDWFQGFATRKDAEEQLKDKSVGVFLVRLSDKAIGYILSYRGVERCRHFVISQKPEGQFSVSETSSFTTEDGSDLYDVVNINSKGKNSGVSVQALRSLWDQKGALITERPLHSKIQHLDSTKRTKLTPTLPPKASRKLTGSMSVDTTASLQCFEDKTTSLDFFPAASSPNDLKNPTAQMEQARPKLHPEQPHHGPNTPPSQSSVRAGAGEQSYAELTDGAQNVDPTYEDVREKDRQSNLYQSVEELKTKRFIWGKKHKEWKNFFTDYMKK</sequence>
<evidence type="ECO:0000313" key="5">
    <source>
        <dbReference type="EMBL" id="KAK7912662.1"/>
    </source>
</evidence>
<protein>
    <recommendedName>
        <fullName evidence="4">SH2 domain-containing protein</fullName>
    </recommendedName>
</protein>
<feature type="domain" description="SH2" evidence="4">
    <location>
        <begin position="68"/>
        <end position="134"/>
    </location>
</feature>
<accession>A0AAW0P7J8</accession>
<dbReference type="PANTHER" id="PTHR14388">
    <property type="entry name" value="T CELL-SPECIFIC ADAPTER PROTEIN TSAD"/>
    <property type="match status" value="1"/>
</dbReference>
<evidence type="ECO:0000313" key="6">
    <source>
        <dbReference type="Proteomes" id="UP001460270"/>
    </source>
</evidence>
<dbReference type="GO" id="GO:0005737">
    <property type="term" value="C:cytoplasm"/>
    <property type="evidence" value="ECO:0007669"/>
    <property type="project" value="TreeGrafter"/>
</dbReference>
<evidence type="ECO:0000256" key="3">
    <source>
        <dbReference type="SAM" id="MobiDB-lite"/>
    </source>
</evidence>
<dbReference type="Proteomes" id="UP001460270">
    <property type="component" value="Unassembled WGS sequence"/>
</dbReference>
<dbReference type="SMART" id="SM00252">
    <property type="entry name" value="SH2"/>
    <property type="match status" value="1"/>
</dbReference>
<feature type="region of interest" description="Disordered" evidence="3">
    <location>
        <begin position="181"/>
        <end position="207"/>
    </location>
</feature>
<dbReference type="InterPro" id="IPR036860">
    <property type="entry name" value="SH2_dom_sf"/>
</dbReference>
<keyword evidence="6" id="KW-1185">Reference proteome</keyword>
<proteinExistence type="predicted"/>
<dbReference type="EMBL" id="JBBPFD010000009">
    <property type="protein sequence ID" value="KAK7912662.1"/>
    <property type="molecule type" value="Genomic_DNA"/>
</dbReference>
<feature type="compositionally biased region" description="Basic and acidic residues" evidence="3">
    <location>
        <begin position="247"/>
        <end position="257"/>
    </location>
</feature>
<dbReference type="Gene3D" id="3.30.505.10">
    <property type="entry name" value="SH2 domain"/>
    <property type="match status" value="1"/>
</dbReference>
<evidence type="ECO:0000256" key="1">
    <source>
        <dbReference type="ARBA" id="ARBA00022999"/>
    </source>
</evidence>
<dbReference type="Pfam" id="PF00017">
    <property type="entry name" value="SH2"/>
    <property type="match status" value="1"/>
</dbReference>
<keyword evidence="1 2" id="KW-0727">SH2 domain</keyword>
<organism evidence="5 6">
    <name type="scientific">Mugilogobius chulae</name>
    <name type="common">yellowstripe goby</name>
    <dbReference type="NCBI Taxonomy" id="88201"/>
    <lineage>
        <taxon>Eukaryota</taxon>
        <taxon>Metazoa</taxon>
        <taxon>Chordata</taxon>
        <taxon>Craniata</taxon>
        <taxon>Vertebrata</taxon>
        <taxon>Euteleostomi</taxon>
        <taxon>Actinopterygii</taxon>
        <taxon>Neopterygii</taxon>
        <taxon>Teleostei</taxon>
        <taxon>Neoteleostei</taxon>
        <taxon>Acanthomorphata</taxon>
        <taxon>Gobiaria</taxon>
        <taxon>Gobiiformes</taxon>
        <taxon>Gobioidei</taxon>
        <taxon>Gobiidae</taxon>
        <taxon>Gobionellinae</taxon>
        <taxon>Mugilogobius</taxon>
    </lineage>
</organism>
<evidence type="ECO:0000256" key="2">
    <source>
        <dbReference type="PROSITE-ProRule" id="PRU00191"/>
    </source>
</evidence>
<feature type="compositionally biased region" description="Polar residues" evidence="3">
    <location>
        <begin position="232"/>
        <end position="244"/>
    </location>
</feature>
<dbReference type="PANTHER" id="PTHR14388:SF6">
    <property type="entry name" value="SH2 DOMAIN-CONTAINING PROTEIN 7"/>
    <property type="match status" value="1"/>
</dbReference>
<comment type="caution">
    <text evidence="5">The sequence shown here is derived from an EMBL/GenBank/DDBJ whole genome shotgun (WGS) entry which is preliminary data.</text>
</comment>
<feature type="region of interest" description="Disordered" evidence="3">
    <location>
        <begin position="229"/>
        <end position="303"/>
    </location>
</feature>
<dbReference type="InterPro" id="IPR000980">
    <property type="entry name" value="SH2"/>
</dbReference>
<dbReference type="PROSITE" id="PS50001">
    <property type="entry name" value="SH2"/>
    <property type="match status" value="1"/>
</dbReference>
<dbReference type="AlphaFoldDB" id="A0AAW0P7J8"/>
<feature type="region of interest" description="Disordered" evidence="3">
    <location>
        <begin position="22"/>
        <end position="42"/>
    </location>
</feature>
<evidence type="ECO:0000259" key="4">
    <source>
        <dbReference type="PROSITE" id="PS50001"/>
    </source>
</evidence>
<reference evidence="6" key="1">
    <citation type="submission" date="2024-04" db="EMBL/GenBank/DDBJ databases">
        <title>Salinicola lusitanus LLJ914,a marine bacterium isolated from the Okinawa Trough.</title>
        <authorList>
            <person name="Li J."/>
        </authorList>
    </citation>
    <scope>NUCLEOTIDE SEQUENCE [LARGE SCALE GENOMIC DNA]</scope>
</reference>
<gene>
    <name evidence="5" type="ORF">WMY93_012873</name>
</gene>
<name>A0AAW0P7J8_9GOBI</name>
<dbReference type="SUPFAM" id="SSF55550">
    <property type="entry name" value="SH2 domain"/>
    <property type="match status" value="1"/>
</dbReference>